<dbReference type="InterPro" id="IPR027417">
    <property type="entry name" value="P-loop_NTPase"/>
</dbReference>
<accession>A0ABV7Y4Z7</accession>
<proteinExistence type="predicted"/>
<keyword evidence="4 10" id="KW-0067">ATP-binding</keyword>
<comment type="subcellular location">
    <subcellularLocation>
        <location evidence="1">Cell membrane</location>
        <topology evidence="1">Multi-pass membrane protein</topology>
    </subcellularLocation>
</comment>
<dbReference type="InterPro" id="IPR036640">
    <property type="entry name" value="ABC1_TM_sf"/>
</dbReference>
<feature type="transmembrane region" description="Helical" evidence="7">
    <location>
        <begin position="56"/>
        <end position="73"/>
    </location>
</feature>
<sequence length="579" mass="60996">MSTVGTLKQLTGPNWPLLRSSLGWSLAASVVQAASYALLIPLLASIGARPFESAKTSLLLTLLTILVVVESLLRRKELTFSFDSFALVIEELRLRLGRRLRSMPFELLQRKAAGDLASVIGSNVVDAVMAISAVATLVLQFVAVPAVLVFVIVLVDWRLAVVLLVTIPFAIPFVRRLRSVAGTGYARSTESDGVAASRIVEYVQGLPVFRATGQVGPAATRLREAFEHQDEAQSSTQRGITAPSILAASVVQLGVVGLAAFGTFLVVGGELSPLALIAVVAAAVRFAEPLVTATAMTLAFEYAQAGVARVADVLAAPSLPLPPRPVSPVGAEISFDRVTFGYLDSVRPVLRDVSLVVPERSLTALVGSSGGGKTTLARLVTRFADPQAGSVRVGGVDVRSIDPTELTKLVSVVFQDVYLFDDTIAANIAMGRPGASPDEIMAAARSANCHDFVSALPQGYLTRVGEIGSSLSGGERQRISLARALLKDAPIVVLDEPTASLDAESETAVQAAIDRLVERKTVVVIAHRLSTVVGADQIVVLDGGSIAERGTHGALLAANGRYAAMWRAQQSARGWRVSS</sequence>
<feature type="transmembrane region" description="Helical" evidence="7">
    <location>
        <begin position="22"/>
        <end position="44"/>
    </location>
</feature>
<dbReference type="InterPro" id="IPR003593">
    <property type="entry name" value="AAA+_ATPase"/>
</dbReference>
<dbReference type="Gene3D" id="1.20.1560.10">
    <property type="entry name" value="ABC transporter type 1, transmembrane domain"/>
    <property type="match status" value="1"/>
</dbReference>
<dbReference type="Pfam" id="PF00005">
    <property type="entry name" value="ABC_tran"/>
    <property type="match status" value="1"/>
</dbReference>
<dbReference type="PANTHER" id="PTHR24221:SF654">
    <property type="entry name" value="ATP-BINDING CASSETTE SUB-FAMILY B MEMBER 6"/>
    <property type="match status" value="1"/>
</dbReference>
<evidence type="ECO:0000259" key="8">
    <source>
        <dbReference type="PROSITE" id="PS50893"/>
    </source>
</evidence>
<dbReference type="SUPFAM" id="SSF52540">
    <property type="entry name" value="P-loop containing nucleoside triphosphate hydrolases"/>
    <property type="match status" value="1"/>
</dbReference>
<keyword evidence="11" id="KW-1185">Reference proteome</keyword>
<evidence type="ECO:0000256" key="6">
    <source>
        <dbReference type="ARBA" id="ARBA00023136"/>
    </source>
</evidence>
<gene>
    <name evidence="10" type="ORF">ACFOUW_01615</name>
</gene>
<keyword evidence="2 7" id="KW-0812">Transmembrane</keyword>
<dbReference type="PROSITE" id="PS00211">
    <property type="entry name" value="ABC_TRANSPORTER_1"/>
    <property type="match status" value="1"/>
</dbReference>
<keyword evidence="6 7" id="KW-0472">Membrane</keyword>
<evidence type="ECO:0000256" key="5">
    <source>
        <dbReference type="ARBA" id="ARBA00022989"/>
    </source>
</evidence>
<dbReference type="PROSITE" id="PS50893">
    <property type="entry name" value="ABC_TRANSPORTER_2"/>
    <property type="match status" value="1"/>
</dbReference>
<dbReference type="GO" id="GO:0005524">
    <property type="term" value="F:ATP binding"/>
    <property type="evidence" value="ECO:0007669"/>
    <property type="project" value="UniProtKB-KW"/>
</dbReference>
<dbReference type="InterPro" id="IPR003439">
    <property type="entry name" value="ABC_transporter-like_ATP-bd"/>
</dbReference>
<dbReference type="Gene3D" id="3.40.50.300">
    <property type="entry name" value="P-loop containing nucleotide triphosphate hydrolases"/>
    <property type="match status" value="1"/>
</dbReference>
<dbReference type="EMBL" id="JBHRZH010000001">
    <property type="protein sequence ID" value="MFC3759524.1"/>
    <property type="molecule type" value="Genomic_DNA"/>
</dbReference>
<name>A0ABV7Y4Z7_9ACTN</name>
<keyword evidence="5 7" id="KW-1133">Transmembrane helix</keyword>
<comment type="caution">
    <text evidence="10">The sequence shown here is derived from an EMBL/GenBank/DDBJ whole genome shotgun (WGS) entry which is preliminary data.</text>
</comment>
<dbReference type="InterPro" id="IPR011527">
    <property type="entry name" value="ABC1_TM_dom"/>
</dbReference>
<evidence type="ECO:0000256" key="1">
    <source>
        <dbReference type="ARBA" id="ARBA00004651"/>
    </source>
</evidence>
<keyword evidence="3" id="KW-0547">Nucleotide-binding</keyword>
<dbReference type="PANTHER" id="PTHR24221">
    <property type="entry name" value="ATP-BINDING CASSETTE SUB-FAMILY B"/>
    <property type="match status" value="1"/>
</dbReference>
<dbReference type="Pfam" id="PF00664">
    <property type="entry name" value="ABC_membrane"/>
    <property type="match status" value="1"/>
</dbReference>
<evidence type="ECO:0000313" key="10">
    <source>
        <dbReference type="EMBL" id="MFC3759524.1"/>
    </source>
</evidence>
<reference evidence="11" key="1">
    <citation type="journal article" date="2019" name="Int. J. Syst. Evol. Microbiol.">
        <title>The Global Catalogue of Microorganisms (GCM) 10K type strain sequencing project: providing services to taxonomists for standard genome sequencing and annotation.</title>
        <authorList>
            <consortium name="The Broad Institute Genomics Platform"/>
            <consortium name="The Broad Institute Genome Sequencing Center for Infectious Disease"/>
            <person name="Wu L."/>
            <person name="Ma J."/>
        </authorList>
    </citation>
    <scope>NUCLEOTIDE SEQUENCE [LARGE SCALE GENOMIC DNA]</scope>
    <source>
        <strain evidence="11">CGMCC 4.7241</strain>
    </source>
</reference>
<dbReference type="Proteomes" id="UP001595699">
    <property type="component" value="Unassembled WGS sequence"/>
</dbReference>
<dbReference type="InterPro" id="IPR017871">
    <property type="entry name" value="ABC_transporter-like_CS"/>
</dbReference>
<organism evidence="10 11">
    <name type="scientific">Tenggerimyces flavus</name>
    <dbReference type="NCBI Taxonomy" id="1708749"/>
    <lineage>
        <taxon>Bacteria</taxon>
        <taxon>Bacillati</taxon>
        <taxon>Actinomycetota</taxon>
        <taxon>Actinomycetes</taxon>
        <taxon>Propionibacteriales</taxon>
        <taxon>Nocardioidaceae</taxon>
        <taxon>Tenggerimyces</taxon>
    </lineage>
</organism>
<feature type="transmembrane region" description="Helical" evidence="7">
    <location>
        <begin position="147"/>
        <end position="171"/>
    </location>
</feature>
<dbReference type="SUPFAM" id="SSF90123">
    <property type="entry name" value="ABC transporter transmembrane region"/>
    <property type="match status" value="1"/>
</dbReference>
<dbReference type="PROSITE" id="PS50929">
    <property type="entry name" value="ABC_TM1F"/>
    <property type="match status" value="1"/>
</dbReference>
<dbReference type="InterPro" id="IPR039421">
    <property type="entry name" value="Type_1_exporter"/>
</dbReference>
<dbReference type="RefSeq" id="WP_205122096.1">
    <property type="nucleotide sequence ID" value="NZ_JAFBCM010000001.1"/>
</dbReference>
<evidence type="ECO:0000256" key="4">
    <source>
        <dbReference type="ARBA" id="ARBA00022840"/>
    </source>
</evidence>
<protein>
    <submittedName>
        <fullName evidence="10">ABC transporter ATP-binding protein</fullName>
    </submittedName>
</protein>
<feature type="transmembrane region" description="Helical" evidence="7">
    <location>
        <begin position="245"/>
        <end position="268"/>
    </location>
</feature>
<evidence type="ECO:0000256" key="2">
    <source>
        <dbReference type="ARBA" id="ARBA00022692"/>
    </source>
</evidence>
<feature type="domain" description="ABC transmembrane type-1" evidence="9">
    <location>
        <begin position="21"/>
        <end position="296"/>
    </location>
</feature>
<evidence type="ECO:0000256" key="3">
    <source>
        <dbReference type="ARBA" id="ARBA00022741"/>
    </source>
</evidence>
<evidence type="ECO:0000313" key="11">
    <source>
        <dbReference type="Proteomes" id="UP001595699"/>
    </source>
</evidence>
<feature type="domain" description="ABC transporter" evidence="8">
    <location>
        <begin position="333"/>
        <end position="568"/>
    </location>
</feature>
<dbReference type="SMART" id="SM00382">
    <property type="entry name" value="AAA"/>
    <property type="match status" value="1"/>
</dbReference>
<evidence type="ECO:0000259" key="9">
    <source>
        <dbReference type="PROSITE" id="PS50929"/>
    </source>
</evidence>
<evidence type="ECO:0000256" key="7">
    <source>
        <dbReference type="SAM" id="Phobius"/>
    </source>
</evidence>